<sequence length="325" mass="36256">MSLICSPSSIAPSSSSNKAKIYSLKSRGRPSIYPCFPLVHHKVLWGITEGKSAVFRSKPHGTSLSTARDCIKINNQSTERTNPSFDWRDQGQEEIEDTGSTWEGAVIYKRNPSVSHVEYCTTLERLGLGENSTEVSKSSASVMGLRVTRAVKDYPFGTPVQISIDVIRKKQKLRLDGIIRTVLTLGCNRCGEPAAQSVYSNFSLLLTEERIEEPEIISMGVLFGDEKVRTSGSSEEEEEDDEASIDLDDRLYFPPEEKEIDISKHIRDMVHVEITIDAVCDPRCKGLCLDCGTNLNTSSCKCKKQKVKEKFNGPLGNLRKQMQQK</sequence>
<organism evidence="1 2">
    <name type="scientific">Carya illinoinensis</name>
    <name type="common">Pecan</name>
    <dbReference type="NCBI Taxonomy" id="32201"/>
    <lineage>
        <taxon>Eukaryota</taxon>
        <taxon>Viridiplantae</taxon>
        <taxon>Streptophyta</taxon>
        <taxon>Embryophyta</taxon>
        <taxon>Tracheophyta</taxon>
        <taxon>Spermatophyta</taxon>
        <taxon>Magnoliopsida</taxon>
        <taxon>eudicotyledons</taxon>
        <taxon>Gunneridae</taxon>
        <taxon>Pentapetalae</taxon>
        <taxon>rosids</taxon>
        <taxon>fabids</taxon>
        <taxon>Fagales</taxon>
        <taxon>Juglandaceae</taxon>
        <taxon>Carya</taxon>
    </lineage>
</organism>
<dbReference type="PANTHER" id="PTHR34374:SF1">
    <property type="entry name" value="LARGE RIBOSOMAL RNA SUBUNIT ACCUMULATION PROTEIN YCED HOMOLOG 1, CHLOROPLASTIC"/>
    <property type="match status" value="1"/>
</dbReference>
<protein>
    <recommendedName>
        <fullName evidence="3">Large ribosomal RNA subunit accumulation protein YCED homolog 1, chloroplastic</fullName>
    </recommendedName>
</protein>
<dbReference type="AlphaFoldDB" id="A0A8T1QK93"/>
<accession>A0A8T1QK93</accession>
<name>A0A8T1QK93_CARIL</name>
<comment type="caution">
    <text evidence="1">The sequence shown here is derived from an EMBL/GenBank/DDBJ whole genome shotgun (WGS) entry which is preliminary data.</text>
</comment>
<proteinExistence type="predicted"/>
<dbReference type="Pfam" id="PF02620">
    <property type="entry name" value="YceD"/>
    <property type="match status" value="1"/>
</dbReference>
<evidence type="ECO:0000313" key="1">
    <source>
        <dbReference type="EMBL" id="KAG6654743.1"/>
    </source>
</evidence>
<keyword evidence="2" id="KW-1185">Reference proteome</keyword>
<gene>
    <name evidence="1" type="ORF">CIPAW_05G167100</name>
</gene>
<evidence type="ECO:0008006" key="3">
    <source>
        <dbReference type="Google" id="ProtNLM"/>
    </source>
</evidence>
<dbReference type="EMBL" id="CM031813">
    <property type="protein sequence ID" value="KAG6654743.1"/>
    <property type="molecule type" value="Genomic_DNA"/>
</dbReference>
<reference evidence="1" key="1">
    <citation type="submission" date="2020-12" db="EMBL/GenBank/DDBJ databases">
        <title>WGS assembly of Carya illinoinensis cv. Pawnee.</title>
        <authorList>
            <person name="Platts A."/>
            <person name="Shu S."/>
            <person name="Wright S."/>
            <person name="Barry K."/>
            <person name="Edger P."/>
            <person name="Pires J.C."/>
            <person name="Schmutz J."/>
        </authorList>
    </citation>
    <scope>NUCLEOTIDE SEQUENCE</scope>
    <source>
        <tissue evidence="1">Leaf</tissue>
    </source>
</reference>
<dbReference type="InterPro" id="IPR003772">
    <property type="entry name" value="YceD"/>
</dbReference>
<evidence type="ECO:0000313" key="2">
    <source>
        <dbReference type="Proteomes" id="UP000811609"/>
    </source>
</evidence>
<dbReference type="Proteomes" id="UP000811609">
    <property type="component" value="Chromosome 5"/>
</dbReference>
<dbReference type="PANTHER" id="PTHR34374">
    <property type="entry name" value="LARGE RIBOSOMAL RNA SUBUNIT ACCUMULATION PROTEIN YCED HOMOLOG 1, CHLOROPLASTIC"/>
    <property type="match status" value="1"/>
</dbReference>